<dbReference type="AlphaFoldDB" id="A0A7W6RLF7"/>
<reference evidence="1 2" key="1">
    <citation type="submission" date="2020-08" db="EMBL/GenBank/DDBJ databases">
        <title>Genomic Encyclopedia of Type Strains, Phase IV (KMG-V): Genome sequencing to study the core and pangenomes of soil and plant-associated prokaryotes.</title>
        <authorList>
            <person name="Whitman W."/>
        </authorList>
    </citation>
    <scope>NUCLEOTIDE SEQUENCE [LARGE SCALE GENOMIC DNA]</scope>
    <source>
        <strain evidence="1 2">SEMIA 402</strain>
    </source>
</reference>
<gene>
    <name evidence="1" type="ORF">GGE12_001851</name>
</gene>
<comment type="caution">
    <text evidence="1">The sequence shown here is derived from an EMBL/GenBank/DDBJ whole genome shotgun (WGS) entry which is preliminary data.</text>
</comment>
<accession>A0A7W6RLF7</accession>
<dbReference type="Proteomes" id="UP000533641">
    <property type="component" value="Unassembled WGS sequence"/>
</dbReference>
<protein>
    <recommendedName>
        <fullName evidence="3">Nucleic acid-binding protein</fullName>
    </recommendedName>
</protein>
<dbReference type="RefSeq" id="WP_183924565.1">
    <property type="nucleotide sequence ID" value="NZ_JACIGM010000003.1"/>
</dbReference>
<name>A0A7W6RLF7_9HYPH</name>
<evidence type="ECO:0008006" key="3">
    <source>
        <dbReference type="Google" id="ProtNLM"/>
    </source>
</evidence>
<dbReference type="InterPro" id="IPR029060">
    <property type="entry name" value="PIN-like_dom_sf"/>
</dbReference>
<dbReference type="EMBL" id="JACIGM010000003">
    <property type="protein sequence ID" value="MBB4274096.1"/>
    <property type="molecule type" value="Genomic_DNA"/>
</dbReference>
<dbReference type="SUPFAM" id="SSF88723">
    <property type="entry name" value="PIN domain-like"/>
    <property type="match status" value="1"/>
</dbReference>
<dbReference type="Gene3D" id="3.40.50.1010">
    <property type="entry name" value="5'-nuclease"/>
    <property type="match status" value="1"/>
</dbReference>
<sequence length="201" mass="22509">MALDFILADTSVLSEARKTVDKLDDDIVFFLRQIPAGALAVPYAAIFELQRGASLIGLTKPDRGRAYADWLDRLLETDIWLPPTDTAVRRLLAEMTTVPELSNFWLDRSKEPKLRFGCDPEIAATAIVHRLPIASTDVGDFMKIHQHFPLPGLYCPIGGRWHVPPPEGWSLGESIGGLERDWRAVIGPLDYGYEERPSEAR</sequence>
<organism evidence="1 2">
    <name type="scientific">Rhizobium mongolense</name>
    <dbReference type="NCBI Taxonomy" id="57676"/>
    <lineage>
        <taxon>Bacteria</taxon>
        <taxon>Pseudomonadati</taxon>
        <taxon>Pseudomonadota</taxon>
        <taxon>Alphaproteobacteria</taxon>
        <taxon>Hyphomicrobiales</taxon>
        <taxon>Rhizobiaceae</taxon>
        <taxon>Rhizobium/Agrobacterium group</taxon>
        <taxon>Rhizobium</taxon>
    </lineage>
</organism>
<evidence type="ECO:0000313" key="1">
    <source>
        <dbReference type="EMBL" id="MBB4274096.1"/>
    </source>
</evidence>
<evidence type="ECO:0000313" key="2">
    <source>
        <dbReference type="Proteomes" id="UP000533641"/>
    </source>
</evidence>
<proteinExistence type="predicted"/>